<keyword evidence="3 5" id="KW-1133">Transmembrane helix</keyword>
<keyword evidence="2 5" id="KW-0812">Transmembrane</keyword>
<dbReference type="PROSITE" id="PS50850">
    <property type="entry name" value="MFS"/>
    <property type="match status" value="1"/>
</dbReference>
<dbReference type="InterPro" id="IPR020846">
    <property type="entry name" value="MFS_dom"/>
</dbReference>
<feature type="transmembrane region" description="Helical" evidence="5">
    <location>
        <begin position="34"/>
        <end position="53"/>
    </location>
</feature>
<comment type="subcellular location">
    <subcellularLocation>
        <location evidence="1">Membrane</location>
        <topology evidence="1">Multi-pass membrane protein</topology>
    </subcellularLocation>
</comment>
<feature type="transmembrane region" description="Helical" evidence="5">
    <location>
        <begin position="299"/>
        <end position="322"/>
    </location>
</feature>
<feature type="transmembrane region" description="Helical" evidence="5">
    <location>
        <begin position="243"/>
        <end position="262"/>
    </location>
</feature>
<feature type="transmembrane region" description="Helical" evidence="5">
    <location>
        <begin position="121"/>
        <end position="142"/>
    </location>
</feature>
<name>A0AAD9IZD4_9ANNE</name>
<feature type="transmembrane region" description="Helical" evidence="5">
    <location>
        <begin position="269"/>
        <end position="287"/>
    </location>
</feature>
<dbReference type="PANTHER" id="PTHR11662">
    <property type="entry name" value="SOLUTE CARRIER FAMILY 17"/>
    <property type="match status" value="1"/>
</dbReference>
<evidence type="ECO:0000259" key="6">
    <source>
        <dbReference type="PROSITE" id="PS50850"/>
    </source>
</evidence>
<gene>
    <name evidence="7" type="ORF">LSH36_845g02024</name>
</gene>
<feature type="transmembrane region" description="Helical" evidence="5">
    <location>
        <begin position="209"/>
        <end position="231"/>
    </location>
</feature>
<reference evidence="7" key="1">
    <citation type="journal article" date="2023" name="Mol. Biol. Evol.">
        <title>Third-Generation Sequencing Reveals the Adaptive Role of the Epigenome in Three Deep-Sea Polychaetes.</title>
        <authorList>
            <person name="Perez M."/>
            <person name="Aroh O."/>
            <person name="Sun Y."/>
            <person name="Lan Y."/>
            <person name="Juniper S.K."/>
            <person name="Young C.R."/>
            <person name="Angers B."/>
            <person name="Qian P.Y."/>
        </authorList>
    </citation>
    <scope>NUCLEOTIDE SEQUENCE</scope>
    <source>
        <strain evidence="7">P08H-3</strain>
    </source>
</reference>
<dbReference type="SUPFAM" id="SSF103473">
    <property type="entry name" value="MFS general substrate transporter"/>
    <property type="match status" value="2"/>
</dbReference>
<feature type="domain" description="Major facilitator superfamily (MFS) profile" evidence="6">
    <location>
        <begin position="36"/>
        <end position="411"/>
    </location>
</feature>
<evidence type="ECO:0000313" key="8">
    <source>
        <dbReference type="Proteomes" id="UP001208570"/>
    </source>
</evidence>
<comment type="caution">
    <text evidence="7">The sequence shown here is derived from an EMBL/GenBank/DDBJ whole genome shotgun (WGS) entry which is preliminary data.</text>
</comment>
<dbReference type="AlphaFoldDB" id="A0AAD9IZD4"/>
<feature type="transmembrane region" description="Helical" evidence="5">
    <location>
        <begin position="149"/>
        <end position="167"/>
    </location>
</feature>
<organism evidence="7 8">
    <name type="scientific">Paralvinella palmiformis</name>
    <dbReference type="NCBI Taxonomy" id="53620"/>
    <lineage>
        <taxon>Eukaryota</taxon>
        <taxon>Metazoa</taxon>
        <taxon>Spiralia</taxon>
        <taxon>Lophotrochozoa</taxon>
        <taxon>Annelida</taxon>
        <taxon>Polychaeta</taxon>
        <taxon>Sedentaria</taxon>
        <taxon>Canalipalpata</taxon>
        <taxon>Terebellida</taxon>
        <taxon>Terebelliformia</taxon>
        <taxon>Alvinellidae</taxon>
        <taxon>Paralvinella</taxon>
    </lineage>
</organism>
<feature type="transmembrane region" description="Helical" evidence="5">
    <location>
        <begin position="173"/>
        <end position="197"/>
    </location>
</feature>
<accession>A0AAD9IZD4</accession>
<evidence type="ECO:0000256" key="4">
    <source>
        <dbReference type="ARBA" id="ARBA00023136"/>
    </source>
</evidence>
<feature type="transmembrane region" description="Helical" evidence="5">
    <location>
        <begin position="334"/>
        <end position="356"/>
    </location>
</feature>
<keyword evidence="4 5" id="KW-0472">Membrane</keyword>
<evidence type="ECO:0000313" key="7">
    <source>
        <dbReference type="EMBL" id="KAK2143391.1"/>
    </source>
</evidence>
<dbReference type="InterPro" id="IPR011701">
    <property type="entry name" value="MFS"/>
</dbReference>
<dbReference type="PANTHER" id="PTHR11662:SF399">
    <property type="entry name" value="FI19708P1-RELATED"/>
    <property type="match status" value="1"/>
</dbReference>
<dbReference type="Proteomes" id="UP001208570">
    <property type="component" value="Unassembled WGS sequence"/>
</dbReference>
<dbReference type="InterPro" id="IPR036259">
    <property type="entry name" value="MFS_trans_sf"/>
</dbReference>
<evidence type="ECO:0000256" key="3">
    <source>
        <dbReference type="ARBA" id="ARBA00022989"/>
    </source>
</evidence>
<evidence type="ECO:0000256" key="2">
    <source>
        <dbReference type="ARBA" id="ARBA00022692"/>
    </source>
</evidence>
<proteinExistence type="predicted"/>
<sequence>MAKHDHDAVCVSQKKLAAVDDDDDIDMKQVPWWCSYRLALAFVGFLGFVNLYALRVNMSVAMVCMVNQTAVKDDAAVLTPGESDANFTLLEEDDDQCPSRTANRTLQKDGPFVWSKELQGIILGSFFWGYLLTQIIGGWLSGRFGGKRVLGYSMFAAAISTLLTPVGSYGSPYILMMLRFICGLGEGVVFPAMHSLWSKWSPPLERSRLIGFTYAGAQIGNVITLPLSGLLCDRGFAGGWPSIFYVLGALLPGILLIGTGYITCHNPYIGVAILALAVGFSGLQYPGLMVNHVDNAPPFAGVLFGISNTAATIPGILAPYAIGRLTAGQTQEEWQAVFYISASIYLVGAIFFDIFAEGEIQDWAKPYMYDEETPQDSDKYRIKGITNTVAEPDLVVNRTAADQEMNQTTRL</sequence>
<dbReference type="GO" id="GO:0016020">
    <property type="term" value="C:membrane"/>
    <property type="evidence" value="ECO:0007669"/>
    <property type="project" value="UniProtKB-SubCell"/>
</dbReference>
<dbReference type="InterPro" id="IPR050382">
    <property type="entry name" value="MFS_Na/Anion_cotransporter"/>
</dbReference>
<evidence type="ECO:0000256" key="1">
    <source>
        <dbReference type="ARBA" id="ARBA00004141"/>
    </source>
</evidence>
<dbReference type="GO" id="GO:0022857">
    <property type="term" value="F:transmembrane transporter activity"/>
    <property type="evidence" value="ECO:0007669"/>
    <property type="project" value="InterPro"/>
</dbReference>
<protein>
    <recommendedName>
        <fullName evidence="6">Major facilitator superfamily (MFS) profile domain-containing protein</fullName>
    </recommendedName>
</protein>
<dbReference type="EMBL" id="JAODUP010000845">
    <property type="protein sequence ID" value="KAK2143391.1"/>
    <property type="molecule type" value="Genomic_DNA"/>
</dbReference>
<dbReference type="Pfam" id="PF07690">
    <property type="entry name" value="MFS_1"/>
    <property type="match status" value="1"/>
</dbReference>
<dbReference type="GO" id="GO:0006820">
    <property type="term" value="P:monoatomic anion transport"/>
    <property type="evidence" value="ECO:0007669"/>
    <property type="project" value="TreeGrafter"/>
</dbReference>
<keyword evidence="8" id="KW-1185">Reference proteome</keyword>
<dbReference type="Gene3D" id="1.20.1250.20">
    <property type="entry name" value="MFS general substrate transporter like domains"/>
    <property type="match status" value="1"/>
</dbReference>
<evidence type="ECO:0000256" key="5">
    <source>
        <dbReference type="SAM" id="Phobius"/>
    </source>
</evidence>